<organism evidence="1 2">
    <name type="scientific">Trichuris trichiura</name>
    <name type="common">Whipworm</name>
    <name type="synonym">Trichocephalus trichiurus</name>
    <dbReference type="NCBI Taxonomy" id="36087"/>
    <lineage>
        <taxon>Eukaryota</taxon>
        <taxon>Metazoa</taxon>
        <taxon>Ecdysozoa</taxon>
        <taxon>Nematoda</taxon>
        <taxon>Enoplea</taxon>
        <taxon>Dorylaimia</taxon>
        <taxon>Trichinellida</taxon>
        <taxon>Trichuridae</taxon>
        <taxon>Trichuris</taxon>
    </lineage>
</organism>
<sequence>MINKELFDSRYTATYYESAYVLHDGDLTLYYPNCGYDPEKIMVWKITAEDYRYYGKGALKELLEVLYKEAAPELIALVDSKLRPATDDEECATLVKHKYPNDKQHYIDMWGEYLREACRKNYDWLTLMYAVEDYNRAVKRYYKYVSRHHTVILNKYPSGDAIALEEGVIL</sequence>
<proteinExistence type="predicted"/>
<reference evidence="1" key="2">
    <citation type="submission" date="2014-03" db="EMBL/GenBank/DDBJ databases">
        <title>The whipworm genome and dual-species transcriptomics of an intimate host-pathogen interaction.</title>
        <authorList>
            <person name="Foth B.J."/>
            <person name="Tsai I.J."/>
            <person name="Reid A.J."/>
            <person name="Bancroft A.J."/>
            <person name="Nichol S."/>
            <person name="Tracey A."/>
            <person name="Holroyd N."/>
            <person name="Cotton J.A."/>
            <person name="Stanley E.J."/>
            <person name="Zarowiecki M."/>
            <person name="Liu J.Z."/>
            <person name="Huckvale T."/>
            <person name="Cooper P.J."/>
            <person name="Grencis R.K."/>
            <person name="Berriman M."/>
        </authorList>
    </citation>
    <scope>NUCLEOTIDE SEQUENCE [LARGE SCALE GENOMIC DNA]</scope>
</reference>
<name>A0A077ZKN1_TRITR</name>
<protein>
    <submittedName>
        <fullName evidence="1">Ubiquitin interaction motif family protein</fullName>
    </submittedName>
</protein>
<dbReference type="Proteomes" id="UP000030665">
    <property type="component" value="Unassembled WGS sequence"/>
</dbReference>
<keyword evidence="2" id="KW-1185">Reference proteome</keyword>
<evidence type="ECO:0000313" key="2">
    <source>
        <dbReference type="Proteomes" id="UP000030665"/>
    </source>
</evidence>
<dbReference type="EMBL" id="HG807542">
    <property type="protein sequence ID" value="CDW60911.1"/>
    <property type="molecule type" value="Genomic_DNA"/>
</dbReference>
<dbReference type="AlphaFoldDB" id="A0A077ZKN1"/>
<accession>A0A077ZKN1</accession>
<evidence type="ECO:0000313" key="1">
    <source>
        <dbReference type="EMBL" id="CDW60911.1"/>
    </source>
</evidence>
<gene>
    <name evidence="1" type="ORF">TTRE_0000931501</name>
</gene>
<reference evidence="1" key="1">
    <citation type="submission" date="2014-01" db="EMBL/GenBank/DDBJ databases">
        <authorList>
            <person name="Aslett M."/>
        </authorList>
    </citation>
    <scope>NUCLEOTIDE SEQUENCE</scope>
</reference>